<dbReference type="Proteomes" id="UP000178912">
    <property type="component" value="Unassembled WGS sequence"/>
</dbReference>
<proteinExistence type="predicted"/>
<keyword evidence="3" id="KW-1185">Reference proteome</keyword>
<name>A0A1E1KN83_9HELO</name>
<dbReference type="OrthoDB" id="3528311at2759"/>
<reference evidence="3" key="1">
    <citation type="submission" date="2016-03" db="EMBL/GenBank/DDBJ databases">
        <authorList>
            <person name="Guldener U."/>
        </authorList>
    </citation>
    <scope>NUCLEOTIDE SEQUENCE [LARGE SCALE GENOMIC DNA]</scope>
    <source>
        <strain evidence="3">04CH-RAC-A.6.1</strain>
    </source>
</reference>
<sequence>MTPTPDSGYNKWEATADNEMTEKPDLPQVTGQDGREESISLPLERAPASRSKRSKEAAGLRVSDKKDLLPAQITVVARLLISKDSISYFRDNCRLIYEGWISFSAEALADNIDGEQSLITAMDIVQDLIQRNLIRRLLLRFAYMHLARTILKYKTVPATDRARMQLLLGIEKLIRGRVNH</sequence>
<evidence type="ECO:0000256" key="1">
    <source>
        <dbReference type="SAM" id="MobiDB-lite"/>
    </source>
</evidence>
<gene>
    <name evidence="2" type="ORF">RAG0_07794</name>
</gene>
<organism evidence="2 3">
    <name type="scientific">Rhynchosporium agropyri</name>
    <dbReference type="NCBI Taxonomy" id="914238"/>
    <lineage>
        <taxon>Eukaryota</taxon>
        <taxon>Fungi</taxon>
        <taxon>Dikarya</taxon>
        <taxon>Ascomycota</taxon>
        <taxon>Pezizomycotina</taxon>
        <taxon>Leotiomycetes</taxon>
        <taxon>Helotiales</taxon>
        <taxon>Ploettnerulaceae</taxon>
        <taxon>Rhynchosporium</taxon>
    </lineage>
</organism>
<accession>A0A1E1KN83</accession>
<dbReference type="EMBL" id="FJUX01000041">
    <property type="protein sequence ID" value="CZS99467.1"/>
    <property type="molecule type" value="Genomic_DNA"/>
</dbReference>
<evidence type="ECO:0000313" key="2">
    <source>
        <dbReference type="EMBL" id="CZS99467.1"/>
    </source>
</evidence>
<evidence type="ECO:0000313" key="3">
    <source>
        <dbReference type="Proteomes" id="UP000178912"/>
    </source>
</evidence>
<feature type="region of interest" description="Disordered" evidence="1">
    <location>
        <begin position="1"/>
        <end position="58"/>
    </location>
</feature>
<dbReference type="AlphaFoldDB" id="A0A1E1KN83"/>
<protein>
    <submittedName>
        <fullName evidence="2">Uncharacterized protein</fullName>
    </submittedName>
</protein>